<reference evidence="2 3" key="1">
    <citation type="submission" date="2024-05" db="EMBL/GenBank/DDBJ databases">
        <title>Sphingomonas sp. HF-S3 16S ribosomal RNA gene Genome sequencing and assembly.</title>
        <authorList>
            <person name="Lee H."/>
        </authorList>
    </citation>
    <scope>NUCLEOTIDE SEQUENCE [LARGE SCALE GENOMIC DNA]</scope>
    <source>
        <strain evidence="2 3">HF-S3</strain>
    </source>
</reference>
<accession>A0ABV0B8Y5</accession>
<gene>
    <name evidence="2" type="ORF">TPR58_05080</name>
</gene>
<dbReference type="PANTHER" id="PTHR40254:SF1">
    <property type="entry name" value="BLR0577 PROTEIN"/>
    <property type="match status" value="1"/>
</dbReference>
<comment type="caution">
    <text evidence="2">The sequence shown here is derived from an EMBL/GenBank/DDBJ whole genome shotgun (WGS) entry which is preliminary data.</text>
</comment>
<evidence type="ECO:0000313" key="3">
    <source>
        <dbReference type="Proteomes" id="UP001427805"/>
    </source>
</evidence>
<dbReference type="InterPro" id="IPR052189">
    <property type="entry name" value="L-asp_N-monooxygenase_NS-form"/>
</dbReference>
<dbReference type="InterPro" id="IPR036188">
    <property type="entry name" value="FAD/NAD-bd_sf"/>
</dbReference>
<name>A0ABV0B8Y5_9SPHN</name>
<dbReference type="SUPFAM" id="SSF51905">
    <property type="entry name" value="FAD/NAD(P)-binding domain"/>
    <property type="match status" value="2"/>
</dbReference>
<feature type="domain" description="FAD-dependent urate hydroxylase HpyO/Asp monooxygenase CreE-like FAD/NAD(P)-binding" evidence="1">
    <location>
        <begin position="7"/>
        <end position="149"/>
    </location>
</feature>
<sequence>MKIEHVAIIGGGFSGTLQAINLLRHDGPRATLIERAPRPGVGLAYGAAHPSHVLNVRAGNMSALPDDPGHFVRWLESRGVTEPTTAFIPRVTYGEYLQQMLEETRRSAGDRLTVVRGEVEDVDLVGSGARLRLQDRTIDADVAVLAVGNLPPHVPPGLDPDALSADRYMGNPWDPGIADGLSEQDTVLIIGTGLTMVDVALTLDAHGYKGRIVALSRRGLLPRSHGPGADWAKIDERPDTVASELLHRVRARADAIGWRNAVDELRPFTQPMWGNADEDQRARFLRHLRPWWDVHRHRLAPEVNARLQAIIDRGQLTIRAGKTLSFEPAADGVQVALRPRGGDAVESLSVQRIVNCTGPLTDLARTTEPLLRTLAARGTIRADAAKLGIEVDNQAQTMNAAGKINRSLYALGPMTRGAFWEIVAVPDIRTQTWNLARRLSNAQWVGGEGL</sequence>
<dbReference type="Gene3D" id="3.50.50.60">
    <property type="entry name" value="FAD/NAD(P)-binding domain"/>
    <property type="match status" value="1"/>
</dbReference>
<dbReference type="RefSeq" id="WP_346245529.1">
    <property type="nucleotide sequence ID" value="NZ_JBDIZK010000002.1"/>
</dbReference>
<evidence type="ECO:0000259" key="1">
    <source>
        <dbReference type="Pfam" id="PF13454"/>
    </source>
</evidence>
<protein>
    <submittedName>
        <fullName evidence="2">FAD/NAD(P)-binding protein</fullName>
    </submittedName>
</protein>
<dbReference type="Pfam" id="PF13454">
    <property type="entry name" value="NAD_binding_9"/>
    <property type="match status" value="1"/>
</dbReference>
<keyword evidence="3" id="KW-1185">Reference proteome</keyword>
<proteinExistence type="predicted"/>
<dbReference type="PANTHER" id="PTHR40254">
    <property type="entry name" value="BLR0577 PROTEIN"/>
    <property type="match status" value="1"/>
</dbReference>
<organism evidence="2 3">
    <name type="scientific">Sphingomonas rustica</name>
    <dbReference type="NCBI Taxonomy" id="3103142"/>
    <lineage>
        <taxon>Bacteria</taxon>
        <taxon>Pseudomonadati</taxon>
        <taxon>Pseudomonadota</taxon>
        <taxon>Alphaproteobacteria</taxon>
        <taxon>Sphingomonadales</taxon>
        <taxon>Sphingomonadaceae</taxon>
        <taxon>Sphingomonas</taxon>
    </lineage>
</organism>
<dbReference type="EMBL" id="JBDIZK010000002">
    <property type="protein sequence ID" value="MEN3746530.1"/>
    <property type="molecule type" value="Genomic_DNA"/>
</dbReference>
<dbReference type="InterPro" id="IPR038732">
    <property type="entry name" value="HpyO/CreE_NAD-binding"/>
</dbReference>
<evidence type="ECO:0000313" key="2">
    <source>
        <dbReference type="EMBL" id="MEN3746530.1"/>
    </source>
</evidence>
<dbReference type="Proteomes" id="UP001427805">
    <property type="component" value="Unassembled WGS sequence"/>
</dbReference>